<proteinExistence type="predicted"/>
<dbReference type="Proteomes" id="UP000267342">
    <property type="component" value="Chromosome"/>
</dbReference>
<keyword evidence="2 5" id="KW-1133">Transmembrane helix</keyword>
<dbReference type="PROSITE" id="PS50850">
    <property type="entry name" value="MFS"/>
    <property type="match status" value="1"/>
</dbReference>
<dbReference type="PANTHER" id="PTHR23521">
    <property type="entry name" value="TRANSPORTER MFS SUPERFAMILY"/>
    <property type="match status" value="1"/>
</dbReference>
<gene>
    <name evidence="7" type="ORF">ZBT109_2328</name>
</gene>
<protein>
    <submittedName>
        <fullName evidence="7">Permeases of the major facilitator</fullName>
    </submittedName>
</protein>
<organism evidence="7 8">
    <name type="scientific">Zymobacter palmae</name>
    <dbReference type="NCBI Taxonomy" id="33074"/>
    <lineage>
        <taxon>Bacteria</taxon>
        <taxon>Pseudomonadati</taxon>
        <taxon>Pseudomonadota</taxon>
        <taxon>Gammaproteobacteria</taxon>
        <taxon>Oceanospirillales</taxon>
        <taxon>Halomonadaceae</taxon>
        <taxon>Zymobacter group</taxon>
        <taxon>Zymobacter</taxon>
    </lineage>
</organism>
<evidence type="ECO:0000313" key="8">
    <source>
        <dbReference type="Proteomes" id="UP000267342"/>
    </source>
</evidence>
<dbReference type="Gene3D" id="1.20.1250.20">
    <property type="entry name" value="MFS general substrate transporter like domains"/>
    <property type="match status" value="2"/>
</dbReference>
<dbReference type="InterPro" id="IPR011701">
    <property type="entry name" value="MFS"/>
</dbReference>
<feature type="transmembrane region" description="Helical" evidence="5">
    <location>
        <begin position="258"/>
        <end position="276"/>
    </location>
</feature>
<dbReference type="STRING" id="1123510.GCA_000620025_01878"/>
<evidence type="ECO:0000256" key="2">
    <source>
        <dbReference type="ARBA" id="ARBA00022989"/>
    </source>
</evidence>
<feature type="domain" description="Major facilitator superfamily (MFS) profile" evidence="6">
    <location>
        <begin position="29"/>
        <end position="397"/>
    </location>
</feature>
<feature type="transmembrane region" description="Helical" evidence="5">
    <location>
        <begin position="61"/>
        <end position="81"/>
    </location>
</feature>
<feature type="transmembrane region" description="Helical" evidence="5">
    <location>
        <begin position="93"/>
        <end position="114"/>
    </location>
</feature>
<feature type="transmembrane region" description="Helical" evidence="5">
    <location>
        <begin position="312"/>
        <end position="330"/>
    </location>
</feature>
<feature type="transmembrane region" description="Helical" evidence="5">
    <location>
        <begin position="342"/>
        <end position="365"/>
    </location>
</feature>
<feature type="transmembrane region" description="Helical" evidence="5">
    <location>
        <begin position="21"/>
        <end position="41"/>
    </location>
</feature>
<feature type="transmembrane region" description="Helical" evidence="5">
    <location>
        <begin position="154"/>
        <end position="172"/>
    </location>
</feature>
<feature type="transmembrane region" description="Helical" evidence="5">
    <location>
        <begin position="184"/>
        <end position="205"/>
    </location>
</feature>
<evidence type="ECO:0000259" key="6">
    <source>
        <dbReference type="PROSITE" id="PS50850"/>
    </source>
</evidence>
<dbReference type="InterPro" id="IPR036259">
    <property type="entry name" value="MFS_trans_sf"/>
</dbReference>
<sequence>MRPSRSMMSAIPSPPVQLEVVMPRHLLAITIAPILGLFIISTGNGLISSLTPLRLDAMGESAMVIGLISAAYFVGLTIGAFCNDRLIIRTGHIRAYSSFASLTAVTILLQGMLVNPWAWFVLRLINGWATMGVFLVVESWLLLAADQNNRGRLLAVYMIALYGSCLISQVGLGNIDGLGVDSPFMLAGTLSALSVVPMVVIPRIAPEMERVEPVMPQQLLKLTPTGVMGCFGSGIALAAIYSLLPLYLQRVGMDVRQVGHMMAYVIFGAMLLQYPVGRWSDRQDRQRVLIVLSALCVLISAAIIVLPNSPFIGLLMFLLGGGIFSLYPVSVSHAADRTSADALVRMIQGMLLINSFGSAISPLIISPVMSGVGASGLFWSLAVLHLFLLVFFIWRRMVRPAPVPVAPFEPSTQMTPIGVELRVTDDLVAGALDQDMAATPEMAAERNPLSDDDAPLQP</sequence>
<reference evidence="7 8" key="1">
    <citation type="submission" date="2018-09" db="EMBL/GenBank/DDBJ databases">
        <title>Zymobacter palmae IAM14233 (=T109) whole genome analysis.</title>
        <authorList>
            <person name="Yanase H."/>
        </authorList>
    </citation>
    <scope>NUCLEOTIDE SEQUENCE [LARGE SCALE GENOMIC DNA]</scope>
    <source>
        <strain evidence="7 8">IAM14233</strain>
    </source>
</reference>
<dbReference type="GO" id="GO:0022857">
    <property type="term" value="F:transmembrane transporter activity"/>
    <property type="evidence" value="ECO:0007669"/>
    <property type="project" value="InterPro"/>
</dbReference>
<accession>A0A348HHF8</accession>
<dbReference type="EMBL" id="AP018933">
    <property type="protein sequence ID" value="BBG31060.1"/>
    <property type="molecule type" value="Genomic_DNA"/>
</dbReference>
<feature type="transmembrane region" description="Helical" evidence="5">
    <location>
        <begin position="120"/>
        <end position="142"/>
    </location>
</feature>
<dbReference type="KEGG" id="zpl:ZBT109_2328"/>
<dbReference type="InterPro" id="IPR020846">
    <property type="entry name" value="MFS_dom"/>
</dbReference>
<dbReference type="CDD" id="cd17477">
    <property type="entry name" value="MFS_YcaD_like"/>
    <property type="match status" value="1"/>
</dbReference>
<name>A0A348HHF8_9GAMM</name>
<feature type="transmembrane region" description="Helical" evidence="5">
    <location>
        <begin position="377"/>
        <end position="394"/>
    </location>
</feature>
<dbReference type="InterPro" id="IPR047200">
    <property type="entry name" value="MFS_YcaD-like"/>
</dbReference>
<dbReference type="Pfam" id="PF07690">
    <property type="entry name" value="MFS_1"/>
    <property type="match status" value="1"/>
</dbReference>
<keyword evidence="8" id="KW-1185">Reference proteome</keyword>
<feature type="transmembrane region" description="Helical" evidence="5">
    <location>
        <begin position="288"/>
        <end position="306"/>
    </location>
</feature>
<dbReference type="PANTHER" id="PTHR23521:SF3">
    <property type="entry name" value="MFS TRANSPORTER"/>
    <property type="match status" value="1"/>
</dbReference>
<evidence type="ECO:0000256" key="3">
    <source>
        <dbReference type="ARBA" id="ARBA00023136"/>
    </source>
</evidence>
<evidence type="ECO:0000256" key="1">
    <source>
        <dbReference type="ARBA" id="ARBA00022692"/>
    </source>
</evidence>
<dbReference type="GO" id="GO:0005886">
    <property type="term" value="C:plasma membrane"/>
    <property type="evidence" value="ECO:0007669"/>
    <property type="project" value="TreeGrafter"/>
</dbReference>
<keyword evidence="3 5" id="KW-0472">Membrane</keyword>
<evidence type="ECO:0000256" key="4">
    <source>
        <dbReference type="SAM" id="MobiDB-lite"/>
    </source>
</evidence>
<feature type="transmembrane region" description="Helical" evidence="5">
    <location>
        <begin position="226"/>
        <end position="246"/>
    </location>
</feature>
<feature type="region of interest" description="Disordered" evidence="4">
    <location>
        <begin position="439"/>
        <end position="458"/>
    </location>
</feature>
<dbReference type="SUPFAM" id="SSF103473">
    <property type="entry name" value="MFS general substrate transporter"/>
    <property type="match status" value="1"/>
</dbReference>
<evidence type="ECO:0000256" key="5">
    <source>
        <dbReference type="SAM" id="Phobius"/>
    </source>
</evidence>
<evidence type="ECO:0000313" key="7">
    <source>
        <dbReference type="EMBL" id="BBG31060.1"/>
    </source>
</evidence>
<dbReference type="AlphaFoldDB" id="A0A348HHF8"/>
<keyword evidence="1 5" id="KW-0812">Transmembrane</keyword>